<evidence type="ECO:0008006" key="6">
    <source>
        <dbReference type="Google" id="ProtNLM"/>
    </source>
</evidence>
<evidence type="ECO:0000256" key="2">
    <source>
        <dbReference type="ARBA" id="ARBA00022801"/>
    </source>
</evidence>
<feature type="compositionally biased region" description="Acidic residues" evidence="3">
    <location>
        <begin position="291"/>
        <end position="300"/>
    </location>
</feature>
<accession>A0A9W6F7B2</accession>
<feature type="region of interest" description="Disordered" evidence="3">
    <location>
        <begin position="245"/>
        <end position="300"/>
    </location>
</feature>
<dbReference type="PANTHER" id="PTHR31793">
    <property type="entry name" value="4-HYDROXYBENZOYL-COA THIOESTERASE FAMILY MEMBER"/>
    <property type="match status" value="1"/>
</dbReference>
<sequence length="337" mass="35261">MHSKSNTLSALARGASSMPLLRCTPASQGKVLCHNAAPAFDSIRHLHSQRFPAPLGPVLSAAAPGGGIGAASAAAVACRARADAAAVRNRVTASSAAGKTAAVALALSPAEAGTAAASRAVAVAAAAAAVSEPAPDLSSDLARLFPGGEYSVEMRVRDYELDQFNVVNNAVYSSFFQHGRHEAFEALGHNVDDYARRGTPLALSQLNITFRAPLRSRDVFRVTVAVQRVTGARVVFHQRILKPRRRQQRRPLAAAAPPPPRPEVASGAPDVAASAAAAAAAEGRLTPKAEEPEEEEEEELIAEAEAVVVFLDSQYRPARMPRDAAGLLQALADLRKP</sequence>
<reference evidence="4 5" key="1">
    <citation type="journal article" date="2023" name="Commun. Biol.">
        <title>Reorganization of the ancestral sex-determining regions during the evolution of trioecy in Pleodorina starrii.</title>
        <authorList>
            <person name="Takahashi K."/>
            <person name="Suzuki S."/>
            <person name="Kawai-Toyooka H."/>
            <person name="Yamamoto K."/>
            <person name="Hamaji T."/>
            <person name="Ootsuki R."/>
            <person name="Yamaguchi H."/>
            <person name="Kawachi M."/>
            <person name="Higashiyama T."/>
            <person name="Nozaki H."/>
        </authorList>
    </citation>
    <scope>NUCLEOTIDE SEQUENCE [LARGE SCALE GENOMIC DNA]</scope>
    <source>
        <strain evidence="4 5">NIES-4479</strain>
    </source>
</reference>
<name>A0A9W6F7B2_9CHLO</name>
<evidence type="ECO:0000313" key="4">
    <source>
        <dbReference type="EMBL" id="GLC59157.1"/>
    </source>
</evidence>
<dbReference type="CDD" id="cd00586">
    <property type="entry name" value="4HBT"/>
    <property type="match status" value="1"/>
</dbReference>
<protein>
    <recommendedName>
        <fullName evidence="6">Thioesterase domain-containing protein</fullName>
    </recommendedName>
</protein>
<comment type="similarity">
    <text evidence="1">Belongs to the 4-hydroxybenzoyl-CoA thioesterase family.</text>
</comment>
<dbReference type="Gene3D" id="3.10.129.10">
    <property type="entry name" value="Hotdog Thioesterase"/>
    <property type="match status" value="1"/>
</dbReference>
<dbReference type="SUPFAM" id="SSF54637">
    <property type="entry name" value="Thioesterase/thiol ester dehydrase-isomerase"/>
    <property type="match status" value="1"/>
</dbReference>
<evidence type="ECO:0000313" key="5">
    <source>
        <dbReference type="Proteomes" id="UP001165080"/>
    </source>
</evidence>
<proteinExistence type="inferred from homology"/>
<dbReference type="EMBL" id="BRXU01000026">
    <property type="protein sequence ID" value="GLC59157.1"/>
    <property type="molecule type" value="Genomic_DNA"/>
</dbReference>
<evidence type="ECO:0000256" key="3">
    <source>
        <dbReference type="SAM" id="MobiDB-lite"/>
    </source>
</evidence>
<dbReference type="Proteomes" id="UP001165080">
    <property type="component" value="Unassembled WGS sequence"/>
</dbReference>
<dbReference type="AlphaFoldDB" id="A0A9W6F7B2"/>
<evidence type="ECO:0000256" key="1">
    <source>
        <dbReference type="ARBA" id="ARBA00005953"/>
    </source>
</evidence>
<feature type="compositionally biased region" description="Low complexity" evidence="3">
    <location>
        <begin position="264"/>
        <end position="281"/>
    </location>
</feature>
<dbReference type="GO" id="GO:0016297">
    <property type="term" value="F:fatty acyl-[ACP] hydrolase activity"/>
    <property type="evidence" value="ECO:0007669"/>
    <property type="project" value="TreeGrafter"/>
</dbReference>
<keyword evidence="5" id="KW-1185">Reference proteome</keyword>
<dbReference type="OrthoDB" id="588330at2759"/>
<dbReference type="PANTHER" id="PTHR31793:SF27">
    <property type="entry name" value="NOVEL THIOESTERASE SUPERFAMILY DOMAIN AND SAPOSIN A-TYPE DOMAIN CONTAINING PROTEIN (0610012H03RIK)"/>
    <property type="match status" value="1"/>
</dbReference>
<dbReference type="InterPro" id="IPR050563">
    <property type="entry name" value="4-hydroxybenzoyl-CoA_TE"/>
</dbReference>
<dbReference type="GO" id="GO:0009507">
    <property type="term" value="C:chloroplast"/>
    <property type="evidence" value="ECO:0007669"/>
    <property type="project" value="TreeGrafter"/>
</dbReference>
<gene>
    <name evidence="4" type="primary">PLEST009677</name>
    <name evidence="4" type="ORF">PLESTB_001454600</name>
</gene>
<dbReference type="InterPro" id="IPR029069">
    <property type="entry name" value="HotDog_dom_sf"/>
</dbReference>
<keyword evidence="2" id="KW-0378">Hydrolase</keyword>
<dbReference type="Pfam" id="PF13279">
    <property type="entry name" value="4HBT_2"/>
    <property type="match status" value="1"/>
</dbReference>
<comment type="caution">
    <text evidence="4">The sequence shown here is derived from an EMBL/GenBank/DDBJ whole genome shotgun (WGS) entry which is preliminary data.</text>
</comment>
<organism evidence="4 5">
    <name type="scientific">Pleodorina starrii</name>
    <dbReference type="NCBI Taxonomy" id="330485"/>
    <lineage>
        <taxon>Eukaryota</taxon>
        <taxon>Viridiplantae</taxon>
        <taxon>Chlorophyta</taxon>
        <taxon>core chlorophytes</taxon>
        <taxon>Chlorophyceae</taxon>
        <taxon>CS clade</taxon>
        <taxon>Chlamydomonadales</taxon>
        <taxon>Volvocaceae</taxon>
        <taxon>Pleodorina</taxon>
    </lineage>
</organism>